<comment type="subcellular location">
    <subcellularLocation>
        <location evidence="1">Cell projection</location>
    </subcellularLocation>
</comment>
<sequence length="894" mass="101740">MRGPKKVPPISLRRLKQDVVDAPRPATCPKEFVDKLLAAPRPPRCYGCGGIPEMCLECFSACKKKDVSAYKQSLVKGIEWLFTKATTRAFHQMSSTLVHMIFGYEVTIILTINFELGSLRRVWKFYVQQRHSHRRNVLQMQTRVKMKRLFMGWRLLVHERRTYGAMLYASEKHARVETLEGETDQLQGTVVELAKQHTMRSQLDADKLVHLQNLVESEKRRVVEKNKEIAQMKAQLVTALATVEELQGKAKAADVLAPLVADLNDYKKTCFQMANEMLTHMERQVEEFALYEGQQNLNDVLSTDVVHSLDLAEHPLLFDATAKFGTKKENDKLMRGTREKKKANEGPPCASIDRADRILMQWANALLRKSPTDWIKASRINNCNTNLQDGKAYAVLTLTLHDAMCKMKSRKRDTNNSIQRENGVALTDEAAERYMALMAHEADDQRRIEFMLNTIGHAMWLPTNLVESDDILAGDTDFNLVLLGYLFCTSSPVLDDAHGQRCSDTARQLTLERTKWRELKEAAENGGDSSSVSKKIKLALAHMIELKKKLDGDSKKAQEGHVLWWKSFRIVLRKCFLTLSLMAHGKSGFMCSAEKTAENEGFLVVPRDKLKGIIFSSEDLKWEFDMLQGYLNSVFNDLARIYRGYAARSTSSAANESTACMSQGDLVDLLKECNIPDTNFALTDLAEILVEVTQSKAASEGNVVDVHRALMPAEFIEALIRIARKRYSGLYKKTPLSESFCLLIDNQILPYAYQSDADKFRKQVESPGIRCLLVKYLDDMKTLFAKYSLDGRDSSKKNRKQSRMTAQSLLKFVTDKNIEDFSFTNDRIMQVVGHVCQGRTLSKTELMSKEISFEAFQEAMIAMACYKFPDPYLSIENRFEKFANMYIISIKDLM</sequence>
<dbReference type="EMBL" id="VJMJ01000170">
    <property type="protein sequence ID" value="KAF0728959.1"/>
    <property type="molecule type" value="Genomic_DNA"/>
</dbReference>
<keyword evidence="2" id="KW-0966">Cell projection</keyword>
<organism evidence="4 5">
    <name type="scientific">Aphanomyces euteiches</name>
    <dbReference type="NCBI Taxonomy" id="100861"/>
    <lineage>
        <taxon>Eukaryota</taxon>
        <taxon>Sar</taxon>
        <taxon>Stramenopiles</taxon>
        <taxon>Oomycota</taxon>
        <taxon>Saprolegniomycetes</taxon>
        <taxon>Saprolegniales</taxon>
        <taxon>Verrucalvaceae</taxon>
        <taxon>Aphanomyces</taxon>
    </lineage>
</organism>
<comment type="caution">
    <text evidence="4">The sequence shown here is derived from an EMBL/GenBank/DDBJ whole genome shotgun (WGS) entry which is preliminary data.</text>
</comment>
<dbReference type="GO" id="GO:0042995">
    <property type="term" value="C:cell projection"/>
    <property type="evidence" value="ECO:0007669"/>
    <property type="project" value="UniProtKB-SubCell"/>
</dbReference>
<evidence type="ECO:0000256" key="1">
    <source>
        <dbReference type="ARBA" id="ARBA00004316"/>
    </source>
</evidence>
<evidence type="ECO:0000313" key="4">
    <source>
        <dbReference type="EMBL" id="KAF0728959.1"/>
    </source>
</evidence>
<dbReference type="AlphaFoldDB" id="A0A6G0WNM0"/>
<evidence type="ECO:0000256" key="3">
    <source>
        <dbReference type="SAM" id="Coils"/>
    </source>
</evidence>
<dbReference type="Proteomes" id="UP000481153">
    <property type="component" value="Unassembled WGS sequence"/>
</dbReference>
<evidence type="ECO:0000313" key="5">
    <source>
        <dbReference type="Proteomes" id="UP000481153"/>
    </source>
</evidence>
<reference evidence="4 5" key="1">
    <citation type="submission" date="2019-07" db="EMBL/GenBank/DDBJ databases">
        <title>Genomics analysis of Aphanomyces spp. identifies a new class of oomycete effector associated with host adaptation.</title>
        <authorList>
            <person name="Gaulin E."/>
        </authorList>
    </citation>
    <scope>NUCLEOTIDE SEQUENCE [LARGE SCALE GENOMIC DNA]</scope>
    <source>
        <strain evidence="4 5">ATCC 201684</strain>
    </source>
</reference>
<keyword evidence="3" id="KW-0175">Coiled coil</keyword>
<dbReference type="VEuPathDB" id="FungiDB:AeMF1_019421"/>
<name>A0A6G0WNM0_9STRA</name>
<proteinExistence type="predicted"/>
<dbReference type="Gene3D" id="1.10.418.10">
    <property type="entry name" value="Calponin-like domain"/>
    <property type="match status" value="1"/>
</dbReference>
<dbReference type="PANTHER" id="PTHR46613:SF1">
    <property type="entry name" value="RADIAL SPOKE HEAD 10 HOMOLOG B-RELATED"/>
    <property type="match status" value="1"/>
</dbReference>
<protein>
    <recommendedName>
        <fullName evidence="6">Calponin-homology (CH) domain-containing protein</fullName>
    </recommendedName>
</protein>
<gene>
    <name evidence="4" type="ORF">Ae201684_013261</name>
</gene>
<evidence type="ECO:0000256" key="2">
    <source>
        <dbReference type="ARBA" id="ARBA00023273"/>
    </source>
</evidence>
<dbReference type="PANTHER" id="PTHR46613">
    <property type="entry name" value="RADIAL SPOKE HEAD 10 HOMOLOG B-RELATED"/>
    <property type="match status" value="1"/>
</dbReference>
<feature type="coiled-coil region" evidence="3">
    <location>
        <begin position="176"/>
        <end position="249"/>
    </location>
</feature>
<accession>A0A6G0WNM0</accession>
<keyword evidence="5" id="KW-1185">Reference proteome</keyword>
<evidence type="ECO:0008006" key="6">
    <source>
        <dbReference type="Google" id="ProtNLM"/>
    </source>
</evidence>
<dbReference type="InterPro" id="IPR036872">
    <property type="entry name" value="CH_dom_sf"/>
</dbReference>